<sequence length="62" mass="6867">MGYGCLVNYSIVFLSDFSVVIADLICQKQYFSMHQSHVLCHFYHSLGGVYLSSEVDGEPACG</sequence>
<feature type="chain" id="PRO_5002111725" evidence="1">
    <location>
        <begin position="23"/>
        <end position="62"/>
    </location>
</feature>
<reference evidence="2" key="1">
    <citation type="submission" date="2014-12" db="EMBL/GenBank/DDBJ databases">
        <title>Insight into the proteome of Arion vulgaris.</title>
        <authorList>
            <person name="Aradska J."/>
            <person name="Bulat T."/>
            <person name="Smidak R."/>
            <person name="Sarate P."/>
            <person name="Gangsoo J."/>
            <person name="Sialana F."/>
            <person name="Bilban M."/>
            <person name="Lubec G."/>
        </authorList>
    </citation>
    <scope>NUCLEOTIDE SEQUENCE</scope>
    <source>
        <tissue evidence="2">Skin</tissue>
    </source>
</reference>
<evidence type="ECO:0000313" key="2">
    <source>
        <dbReference type="EMBL" id="CEK81408.1"/>
    </source>
</evidence>
<proteinExistence type="predicted"/>
<feature type="signal peptide" evidence="1">
    <location>
        <begin position="1"/>
        <end position="22"/>
    </location>
</feature>
<protein>
    <submittedName>
        <fullName evidence="2">Uncharacterized protein</fullName>
    </submittedName>
</protein>
<dbReference type="EMBL" id="HACG01034543">
    <property type="protein sequence ID" value="CEK81408.1"/>
    <property type="molecule type" value="Transcribed_RNA"/>
</dbReference>
<evidence type="ECO:0000256" key="1">
    <source>
        <dbReference type="SAM" id="SignalP"/>
    </source>
</evidence>
<dbReference type="AlphaFoldDB" id="A0A0B7AKM9"/>
<keyword evidence="1" id="KW-0732">Signal</keyword>
<accession>A0A0B7AKM9</accession>
<name>A0A0B7AKM9_9EUPU</name>
<gene>
    <name evidence="2" type="primary">ORF125852</name>
</gene>
<organism evidence="2">
    <name type="scientific">Arion vulgaris</name>
    <dbReference type="NCBI Taxonomy" id="1028688"/>
    <lineage>
        <taxon>Eukaryota</taxon>
        <taxon>Metazoa</taxon>
        <taxon>Spiralia</taxon>
        <taxon>Lophotrochozoa</taxon>
        <taxon>Mollusca</taxon>
        <taxon>Gastropoda</taxon>
        <taxon>Heterobranchia</taxon>
        <taxon>Euthyneura</taxon>
        <taxon>Panpulmonata</taxon>
        <taxon>Eupulmonata</taxon>
        <taxon>Stylommatophora</taxon>
        <taxon>Helicina</taxon>
        <taxon>Arionoidea</taxon>
        <taxon>Arionidae</taxon>
        <taxon>Arion</taxon>
    </lineage>
</organism>